<gene>
    <name evidence="1" type="ORF">PAXRUDRAFT_158258</name>
</gene>
<name>A0A0D0CCW0_9AGAM</name>
<dbReference type="OrthoDB" id="3208495at2759"/>
<dbReference type="Proteomes" id="UP000054538">
    <property type="component" value="Unassembled WGS sequence"/>
</dbReference>
<dbReference type="InterPro" id="IPR041078">
    <property type="entry name" value="Plavaka"/>
</dbReference>
<keyword evidence="2" id="KW-1185">Reference proteome</keyword>
<evidence type="ECO:0000313" key="2">
    <source>
        <dbReference type="Proteomes" id="UP000054538"/>
    </source>
</evidence>
<dbReference type="EMBL" id="KN825981">
    <property type="protein sequence ID" value="KIK80587.1"/>
    <property type="molecule type" value="Genomic_DNA"/>
</dbReference>
<dbReference type="HOGENOM" id="CLU_042836_1_1_1"/>
<dbReference type="STRING" id="930991.A0A0D0CCW0"/>
<reference evidence="2" key="2">
    <citation type="submission" date="2015-01" db="EMBL/GenBank/DDBJ databases">
        <title>Evolutionary Origins and Diversification of the Mycorrhizal Mutualists.</title>
        <authorList>
            <consortium name="DOE Joint Genome Institute"/>
            <consortium name="Mycorrhizal Genomics Consortium"/>
            <person name="Kohler A."/>
            <person name="Kuo A."/>
            <person name="Nagy L.G."/>
            <person name="Floudas D."/>
            <person name="Copeland A."/>
            <person name="Barry K.W."/>
            <person name="Cichocki N."/>
            <person name="Veneault-Fourrey C."/>
            <person name="LaButti K."/>
            <person name="Lindquist E.A."/>
            <person name="Lipzen A."/>
            <person name="Lundell T."/>
            <person name="Morin E."/>
            <person name="Murat C."/>
            <person name="Riley R."/>
            <person name="Ohm R."/>
            <person name="Sun H."/>
            <person name="Tunlid A."/>
            <person name="Henrissat B."/>
            <person name="Grigoriev I.V."/>
            <person name="Hibbett D.S."/>
            <person name="Martin F."/>
        </authorList>
    </citation>
    <scope>NUCLEOTIDE SEQUENCE [LARGE SCALE GENOMIC DNA]</scope>
    <source>
        <strain evidence="2">Ve08.2h10</strain>
    </source>
</reference>
<reference evidence="1 2" key="1">
    <citation type="submission" date="2014-04" db="EMBL/GenBank/DDBJ databases">
        <authorList>
            <consortium name="DOE Joint Genome Institute"/>
            <person name="Kuo A."/>
            <person name="Kohler A."/>
            <person name="Jargeat P."/>
            <person name="Nagy L.G."/>
            <person name="Floudas D."/>
            <person name="Copeland A."/>
            <person name="Barry K.W."/>
            <person name="Cichocki N."/>
            <person name="Veneault-Fourrey C."/>
            <person name="LaButti K."/>
            <person name="Lindquist E.A."/>
            <person name="Lipzen A."/>
            <person name="Lundell T."/>
            <person name="Morin E."/>
            <person name="Murat C."/>
            <person name="Sun H."/>
            <person name="Tunlid A."/>
            <person name="Henrissat B."/>
            <person name="Grigoriev I.V."/>
            <person name="Hibbett D.S."/>
            <person name="Martin F."/>
            <person name="Nordberg H.P."/>
            <person name="Cantor M.N."/>
            <person name="Hua S.X."/>
        </authorList>
    </citation>
    <scope>NUCLEOTIDE SEQUENCE [LARGE SCALE GENOMIC DNA]</scope>
    <source>
        <strain evidence="1 2">Ve08.2h10</strain>
    </source>
</reference>
<dbReference type="InParanoid" id="A0A0D0CCW0"/>
<protein>
    <submittedName>
        <fullName evidence="1">Uncharacterized protein</fullName>
    </submittedName>
</protein>
<dbReference type="Pfam" id="PF18759">
    <property type="entry name" value="Plavaka"/>
    <property type="match status" value="1"/>
</dbReference>
<organism evidence="1 2">
    <name type="scientific">Paxillus rubicundulus Ve08.2h10</name>
    <dbReference type="NCBI Taxonomy" id="930991"/>
    <lineage>
        <taxon>Eukaryota</taxon>
        <taxon>Fungi</taxon>
        <taxon>Dikarya</taxon>
        <taxon>Basidiomycota</taxon>
        <taxon>Agaricomycotina</taxon>
        <taxon>Agaricomycetes</taxon>
        <taxon>Agaricomycetidae</taxon>
        <taxon>Boletales</taxon>
        <taxon>Paxilineae</taxon>
        <taxon>Paxillaceae</taxon>
        <taxon>Paxillus</taxon>
    </lineage>
</organism>
<evidence type="ECO:0000313" key="1">
    <source>
        <dbReference type="EMBL" id="KIK80587.1"/>
    </source>
</evidence>
<dbReference type="AlphaFoldDB" id="A0A0D0CCW0"/>
<sequence length="239" mass="27037">PCSVITLENLFSAFSSPTAGLLMHWQYSGSNLKLAAELNCLGSFIQDPQFEPALEYSFNHNCEQKLTKKYLCADHGWKISSIPVLLPHEWTKFQSGECNPSVPVLMVDGVHHHDITDIIISTFQDKISSTYHMTPFEEYWKPDPGDSDPIRVFGEAYTSPQYLDTYQQVNSLPREDGDDLGHVVVPLMLWSDATHLTNFGDASLWPLYMFFGNESKYTCRKLTAAACHHMAYIPTVCHP</sequence>
<accession>A0A0D0CCW0</accession>
<feature type="non-terminal residue" evidence="1">
    <location>
        <position position="1"/>
    </location>
</feature>
<proteinExistence type="predicted"/>